<proteinExistence type="predicted"/>
<comment type="caution">
    <text evidence="2">The sequence shown here is derived from an EMBL/GenBank/DDBJ whole genome shotgun (WGS) entry which is preliminary data.</text>
</comment>
<keyword evidence="1" id="KW-0472">Membrane</keyword>
<dbReference type="PROSITE" id="PS00409">
    <property type="entry name" value="PROKAR_NTER_METHYL"/>
    <property type="match status" value="1"/>
</dbReference>
<evidence type="ECO:0000256" key="1">
    <source>
        <dbReference type="SAM" id="Phobius"/>
    </source>
</evidence>
<keyword evidence="3" id="KW-1185">Reference proteome</keyword>
<dbReference type="Pfam" id="PF07963">
    <property type="entry name" value="N_methyl"/>
    <property type="match status" value="1"/>
</dbReference>
<feature type="transmembrane region" description="Helical" evidence="1">
    <location>
        <begin position="20"/>
        <end position="42"/>
    </location>
</feature>
<dbReference type="InterPro" id="IPR012902">
    <property type="entry name" value="N_methyl_site"/>
</dbReference>
<dbReference type="EMBL" id="JASCTH010000001">
    <property type="protein sequence ID" value="MDI6097331.1"/>
    <property type="molecule type" value="Genomic_DNA"/>
</dbReference>
<reference evidence="2 3" key="1">
    <citation type="submission" date="2023-05" db="EMBL/GenBank/DDBJ databases">
        <title>Actinoplanes sp. NEAU-A12 genome sequencing.</title>
        <authorList>
            <person name="Wang Z.-S."/>
        </authorList>
    </citation>
    <scope>NUCLEOTIDE SEQUENCE [LARGE SCALE GENOMIC DNA]</scope>
    <source>
        <strain evidence="2 3">NEAU-A12</strain>
    </source>
</reference>
<protein>
    <submittedName>
        <fullName evidence="2">Prepilin-type N-terminal cleavage/methylation domain-containing protein</fullName>
    </submittedName>
</protein>
<evidence type="ECO:0000313" key="2">
    <source>
        <dbReference type="EMBL" id="MDI6097331.1"/>
    </source>
</evidence>
<gene>
    <name evidence="2" type="ORF">QLQ12_01740</name>
</gene>
<keyword evidence="1" id="KW-1133">Transmembrane helix</keyword>
<dbReference type="RefSeq" id="WP_282756681.1">
    <property type="nucleotide sequence ID" value="NZ_JASCTH010000001.1"/>
</dbReference>
<keyword evidence="1" id="KW-0812">Transmembrane</keyword>
<accession>A0ABT6WC81</accession>
<sequence length="216" mass="22661">MTRPPRLPTSDDAGVTLVEVMTAMALSGVVMAIFTTAMIQVYRAVDATENVSVSQTQLHLVFRFLDREIRYASGVTEPNTTAVGGAWYVEFLGTDPAAGGPACHQLRLDGSGVLRQLTWTPGSPPGAGAAGRTLASNLALPGGTVAAPFTRLTPHPEPTITPTAGPVLVPDYQRLRVRLTARSGTATSQSDATFTALNTSRDTTEPSVCIEGRPVA</sequence>
<dbReference type="NCBIfam" id="TIGR02532">
    <property type="entry name" value="IV_pilin_GFxxxE"/>
    <property type="match status" value="1"/>
</dbReference>
<organism evidence="2 3">
    <name type="scientific">Actinoplanes sandaracinus</name>
    <dbReference type="NCBI Taxonomy" id="3045177"/>
    <lineage>
        <taxon>Bacteria</taxon>
        <taxon>Bacillati</taxon>
        <taxon>Actinomycetota</taxon>
        <taxon>Actinomycetes</taxon>
        <taxon>Micromonosporales</taxon>
        <taxon>Micromonosporaceae</taxon>
        <taxon>Actinoplanes</taxon>
    </lineage>
</organism>
<evidence type="ECO:0000313" key="3">
    <source>
        <dbReference type="Proteomes" id="UP001241758"/>
    </source>
</evidence>
<dbReference type="Proteomes" id="UP001241758">
    <property type="component" value="Unassembled WGS sequence"/>
</dbReference>
<name>A0ABT6WC81_9ACTN</name>